<keyword evidence="3" id="KW-1185">Reference proteome</keyword>
<evidence type="ECO:0000256" key="1">
    <source>
        <dbReference type="SAM" id="Phobius"/>
    </source>
</evidence>
<dbReference type="Pfam" id="PF17314">
    <property type="entry name" value="DUF5360"/>
    <property type="match status" value="1"/>
</dbReference>
<name>A0A7W5V8C8_9ACTN</name>
<comment type="caution">
    <text evidence="2">The sequence shown here is derived from an EMBL/GenBank/DDBJ whole genome shotgun (WGS) entry which is preliminary data.</text>
</comment>
<dbReference type="EMBL" id="JACIBV010000001">
    <property type="protein sequence ID" value="MBB3726840.1"/>
    <property type="molecule type" value="Genomic_DNA"/>
</dbReference>
<feature type="transmembrane region" description="Helical" evidence="1">
    <location>
        <begin position="104"/>
        <end position="124"/>
    </location>
</feature>
<organism evidence="2 3">
    <name type="scientific">Nonomuraea dietziae</name>
    <dbReference type="NCBI Taxonomy" id="65515"/>
    <lineage>
        <taxon>Bacteria</taxon>
        <taxon>Bacillati</taxon>
        <taxon>Actinomycetota</taxon>
        <taxon>Actinomycetes</taxon>
        <taxon>Streptosporangiales</taxon>
        <taxon>Streptosporangiaceae</taxon>
        <taxon>Nonomuraea</taxon>
    </lineage>
</organism>
<protein>
    <submittedName>
        <fullName evidence="2">Uncharacterized protein</fullName>
    </submittedName>
</protein>
<evidence type="ECO:0000313" key="3">
    <source>
        <dbReference type="Proteomes" id="UP000579945"/>
    </source>
</evidence>
<keyword evidence="1" id="KW-1133">Transmembrane helix</keyword>
<keyword evidence="1" id="KW-0472">Membrane</keyword>
<feature type="transmembrane region" description="Helical" evidence="1">
    <location>
        <begin position="7"/>
        <end position="28"/>
    </location>
</feature>
<gene>
    <name evidence="2" type="ORF">FHR33_002700</name>
</gene>
<dbReference type="InterPro" id="IPR020348">
    <property type="entry name" value="Uncharacterised_YvaD"/>
</dbReference>
<feature type="transmembrane region" description="Helical" evidence="1">
    <location>
        <begin position="48"/>
        <end position="67"/>
    </location>
</feature>
<dbReference type="AlphaFoldDB" id="A0A7W5V8C8"/>
<accession>A0A7W5V8C8</accession>
<reference evidence="2 3" key="1">
    <citation type="submission" date="2020-08" db="EMBL/GenBank/DDBJ databases">
        <title>Sequencing the genomes of 1000 actinobacteria strains.</title>
        <authorList>
            <person name="Klenk H.-P."/>
        </authorList>
    </citation>
    <scope>NUCLEOTIDE SEQUENCE [LARGE SCALE GENOMIC DNA]</scope>
    <source>
        <strain evidence="2 3">DSM 44320</strain>
    </source>
</reference>
<dbReference type="GeneID" id="95389180"/>
<sequence>MLRATKALMLVTDLGFVVYFSVTGLGLIPPEWAFADYGNPLMADWNWSFLWIDLLASATGLTSLWLLRTGGARGAGLMLVSLVLTMASGLMAIAFWTLRGDFSLAWWIPNLYLLLFPIPAIAALTAPSAARDGETVELGRIREDRWWSGQWCSTSARR</sequence>
<keyword evidence="1" id="KW-0812">Transmembrane</keyword>
<dbReference type="RefSeq" id="WP_183646637.1">
    <property type="nucleotide sequence ID" value="NZ_JACIBV010000001.1"/>
</dbReference>
<evidence type="ECO:0000313" key="2">
    <source>
        <dbReference type="EMBL" id="MBB3726840.1"/>
    </source>
</evidence>
<feature type="transmembrane region" description="Helical" evidence="1">
    <location>
        <begin position="79"/>
        <end position="98"/>
    </location>
</feature>
<dbReference type="Proteomes" id="UP000579945">
    <property type="component" value="Unassembled WGS sequence"/>
</dbReference>
<proteinExistence type="predicted"/>